<keyword evidence="2" id="KW-1185">Reference proteome</keyword>
<evidence type="ECO:0000313" key="2">
    <source>
        <dbReference type="Proteomes" id="UP000050741"/>
    </source>
</evidence>
<dbReference type="WBParaSite" id="GPLIN_001636700">
    <property type="protein sequence ID" value="GPLIN_001636700"/>
    <property type="gene ID" value="GPLIN_001636700"/>
</dbReference>
<protein>
    <submittedName>
        <fullName evidence="3">Uncharacterized protein</fullName>
    </submittedName>
</protein>
<reference evidence="2" key="1">
    <citation type="submission" date="2013-12" db="EMBL/GenBank/DDBJ databases">
        <authorList>
            <person name="Aslett M."/>
        </authorList>
    </citation>
    <scope>NUCLEOTIDE SEQUENCE [LARGE SCALE GENOMIC DNA]</scope>
    <source>
        <strain evidence="2">Lindley</strain>
    </source>
</reference>
<dbReference type="AlphaFoldDB" id="A0A183CU09"/>
<dbReference type="Proteomes" id="UP000050741">
    <property type="component" value="Unassembled WGS sequence"/>
</dbReference>
<accession>A0A183CU09</accession>
<evidence type="ECO:0000313" key="3">
    <source>
        <dbReference type="WBParaSite" id="GPLIN_001636700"/>
    </source>
</evidence>
<keyword evidence="1" id="KW-0812">Transmembrane</keyword>
<name>A0A183CU09_GLOPA</name>
<proteinExistence type="predicted"/>
<evidence type="ECO:0000256" key="1">
    <source>
        <dbReference type="SAM" id="Phobius"/>
    </source>
</evidence>
<keyword evidence="1" id="KW-1133">Transmembrane helix</keyword>
<keyword evidence="1" id="KW-0472">Membrane</keyword>
<reference evidence="2" key="2">
    <citation type="submission" date="2014-05" db="EMBL/GenBank/DDBJ databases">
        <title>The genome and life-stage specific transcriptomes of Globodera pallida elucidate key aspects of plant parasitism by a cyst nematode.</title>
        <authorList>
            <person name="Cotton J.A."/>
            <person name="Lilley C.J."/>
            <person name="Jones L.M."/>
            <person name="Kikuchi T."/>
            <person name="Reid A.J."/>
            <person name="Thorpe P."/>
            <person name="Tsai I.J."/>
            <person name="Beasley H."/>
            <person name="Blok V."/>
            <person name="Cock P.J.A."/>
            <person name="Van den Akker S.E."/>
            <person name="Holroyd N."/>
            <person name="Hunt M."/>
            <person name="Mantelin S."/>
            <person name="Naghra H."/>
            <person name="Pain A."/>
            <person name="Palomares-Rius J.E."/>
            <person name="Zarowiecki M."/>
            <person name="Berriman M."/>
            <person name="Jones J.T."/>
            <person name="Urwin P.E."/>
        </authorList>
    </citation>
    <scope>NUCLEOTIDE SEQUENCE [LARGE SCALE GENOMIC DNA]</scope>
    <source>
        <strain evidence="2">Lindley</strain>
    </source>
</reference>
<organism evidence="2 3">
    <name type="scientific">Globodera pallida</name>
    <name type="common">Potato cyst nematode worm</name>
    <name type="synonym">Heterodera pallida</name>
    <dbReference type="NCBI Taxonomy" id="36090"/>
    <lineage>
        <taxon>Eukaryota</taxon>
        <taxon>Metazoa</taxon>
        <taxon>Ecdysozoa</taxon>
        <taxon>Nematoda</taxon>
        <taxon>Chromadorea</taxon>
        <taxon>Rhabditida</taxon>
        <taxon>Tylenchina</taxon>
        <taxon>Tylenchomorpha</taxon>
        <taxon>Tylenchoidea</taxon>
        <taxon>Heteroderidae</taxon>
        <taxon>Heteroderinae</taxon>
        <taxon>Globodera</taxon>
    </lineage>
</organism>
<feature type="transmembrane region" description="Helical" evidence="1">
    <location>
        <begin position="35"/>
        <end position="58"/>
    </location>
</feature>
<reference evidence="3" key="3">
    <citation type="submission" date="2016-06" db="UniProtKB">
        <authorList>
            <consortium name="WormBaseParasite"/>
        </authorList>
    </citation>
    <scope>IDENTIFICATION</scope>
</reference>
<sequence>MSPPWAMAMATVPPPPPDAILPTVEVLELTIQVTLPIFVVQGGTVYFMVYAAIPLYFIP</sequence>